<dbReference type="PROSITE" id="PS50850">
    <property type="entry name" value="MFS"/>
    <property type="match status" value="1"/>
</dbReference>
<dbReference type="Proteomes" id="UP000193749">
    <property type="component" value="Unassembled WGS sequence"/>
</dbReference>
<feature type="transmembrane region" description="Helical" evidence="5">
    <location>
        <begin position="177"/>
        <end position="199"/>
    </location>
</feature>
<dbReference type="STRING" id="55209.HA50_29730"/>
<keyword evidence="8" id="KW-1185">Reference proteome</keyword>
<dbReference type="Gene3D" id="1.20.1250.20">
    <property type="entry name" value="MFS general substrate transporter like domains"/>
    <property type="match status" value="1"/>
</dbReference>
<comment type="subcellular location">
    <subcellularLocation>
        <location evidence="1">Endomembrane system</location>
        <topology evidence="1">Multi-pass membrane protein</topology>
    </subcellularLocation>
</comment>
<keyword evidence="3 5" id="KW-1133">Transmembrane helix</keyword>
<feature type="transmembrane region" description="Helical" evidence="5">
    <location>
        <begin position="295"/>
        <end position="315"/>
    </location>
</feature>
<comment type="caution">
    <text evidence="7">The sequence shown here is derived from an EMBL/GenBank/DDBJ whole genome shotgun (WGS) entry which is preliminary data.</text>
</comment>
<dbReference type="PROSITE" id="PS00217">
    <property type="entry name" value="SUGAR_TRANSPORT_2"/>
    <property type="match status" value="1"/>
</dbReference>
<dbReference type="InterPro" id="IPR011701">
    <property type="entry name" value="MFS"/>
</dbReference>
<feature type="transmembrane region" description="Helical" evidence="5">
    <location>
        <begin position="149"/>
        <end position="171"/>
    </location>
</feature>
<feature type="transmembrane region" description="Helical" evidence="5">
    <location>
        <begin position="414"/>
        <end position="432"/>
    </location>
</feature>
<feature type="transmembrane region" description="Helical" evidence="5">
    <location>
        <begin position="25"/>
        <end position="47"/>
    </location>
</feature>
<feature type="transmembrane region" description="Helical" evidence="5">
    <location>
        <begin position="322"/>
        <end position="341"/>
    </location>
</feature>
<accession>A0A1X1EGQ8</accession>
<organism evidence="7 8">
    <name type="scientific">Pantoea cypripedii</name>
    <name type="common">Pectobacterium cypripedii</name>
    <name type="synonym">Erwinia cypripedii</name>
    <dbReference type="NCBI Taxonomy" id="55209"/>
    <lineage>
        <taxon>Bacteria</taxon>
        <taxon>Pseudomonadati</taxon>
        <taxon>Pseudomonadota</taxon>
        <taxon>Gammaproteobacteria</taxon>
        <taxon>Enterobacterales</taxon>
        <taxon>Erwiniaceae</taxon>
        <taxon>Pantoea</taxon>
    </lineage>
</organism>
<gene>
    <name evidence="7" type="ORF">HA50_29730</name>
</gene>
<feature type="transmembrane region" description="Helical" evidence="5">
    <location>
        <begin position="59"/>
        <end position="79"/>
    </location>
</feature>
<dbReference type="GO" id="GO:0046943">
    <property type="term" value="F:carboxylic acid transmembrane transporter activity"/>
    <property type="evidence" value="ECO:0007669"/>
    <property type="project" value="TreeGrafter"/>
</dbReference>
<feature type="transmembrane region" description="Helical" evidence="5">
    <location>
        <begin position="389"/>
        <end position="408"/>
    </location>
</feature>
<dbReference type="PANTHER" id="PTHR23508">
    <property type="entry name" value="CARBOXYLIC ACID TRANSPORTER PROTEIN HOMOLOG"/>
    <property type="match status" value="1"/>
</dbReference>
<dbReference type="RefSeq" id="WP_084881080.1">
    <property type="nucleotide sequence ID" value="NZ_JAGGMY010000004.1"/>
</dbReference>
<dbReference type="EMBL" id="MLJI01000003">
    <property type="protein sequence ID" value="ORM88115.1"/>
    <property type="molecule type" value="Genomic_DNA"/>
</dbReference>
<dbReference type="GO" id="GO:0005886">
    <property type="term" value="C:plasma membrane"/>
    <property type="evidence" value="ECO:0007669"/>
    <property type="project" value="UniProtKB-SubCell"/>
</dbReference>
<dbReference type="PANTHER" id="PTHR23508:SF10">
    <property type="entry name" value="CARBOXYLIC ACID TRANSPORTER PROTEIN HOMOLOG"/>
    <property type="match status" value="1"/>
</dbReference>
<keyword evidence="2 5" id="KW-0812">Transmembrane</keyword>
<feature type="transmembrane region" description="Helical" evidence="5">
    <location>
        <begin position="116"/>
        <end position="137"/>
    </location>
</feature>
<evidence type="ECO:0000256" key="1">
    <source>
        <dbReference type="ARBA" id="ARBA00004127"/>
    </source>
</evidence>
<dbReference type="SUPFAM" id="SSF103473">
    <property type="entry name" value="MFS general substrate transporter"/>
    <property type="match status" value="1"/>
</dbReference>
<dbReference type="Pfam" id="PF07690">
    <property type="entry name" value="MFS_1"/>
    <property type="match status" value="1"/>
</dbReference>
<dbReference type="AlphaFoldDB" id="A0A1X1EGQ8"/>
<feature type="transmembrane region" description="Helical" evidence="5">
    <location>
        <begin position="91"/>
        <end position="110"/>
    </location>
</feature>
<sequence>MNTNNLVDIKAWIDARPISPFQWRVLFLCLVIIMFDGYDAAAMGFIAPALIEHWGISRAAMGPILGAAMFGVAIGALIAGPLSDRFGRKRIILLSFLMFSAFSLLCAFATTPLQMALLRFITGLGLGAVMPNCVTLLSEYMPERRKGVMITLMFSGFNIGSGLGGFIAAGLLSLYHWQAVLIFGGAVPLLMLPLFAGLLPESALNLLVRKAPRQQIAALLNRMGGQFSHENSFVLHSPRVNGHSPISQLFRHGFARGTIILWLTYFMGLFVIYLLNGWLPTIMRSGGISLEQAAILAGLFQLGGPAGGIIVGALMDKLNAKYVIGVVYLLGCICLAAQGVFGFSGVALGAFIFVIGMCINGAQNGLQVYSPAYYPTEIRATGVSWMHGIGRTGAILSSSVGGLLMGAFPDQSSIFFILALPALLAALSIVLHRTVPLTMKIKGAGLADIPALSQTLNNR</sequence>
<reference evidence="7 8" key="1">
    <citation type="journal article" date="2017" name="Antonie Van Leeuwenhoek">
        <title>Phylogenomic resolution of the bacterial genus Pantoea and its relationship with Erwinia and Tatumella.</title>
        <authorList>
            <person name="Palmer M."/>
            <person name="Steenkamp E.T."/>
            <person name="Coetzee M.P."/>
            <person name="Chan W.Y."/>
            <person name="van Zyl E."/>
            <person name="De Maayer P."/>
            <person name="Coutinho T.A."/>
            <person name="Blom J."/>
            <person name="Smits T.H."/>
            <person name="Duffy B."/>
            <person name="Venter S.N."/>
        </authorList>
    </citation>
    <scope>NUCLEOTIDE SEQUENCE [LARGE SCALE GENOMIC DNA]</scope>
    <source>
        <strain evidence="7 8">LMG 2657</strain>
    </source>
</reference>
<dbReference type="PROSITE" id="PS00216">
    <property type="entry name" value="SUGAR_TRANSPORT_1"/>
    <property type="match status" value="1"/>
</dbReference>
<dbReference type="InterPro" id="IPR036259">
    <property type="entry name" value="MFS_trans_sf"/>
</dbReference>
<evidence type="ECO:0000256" key="4">
    <source>
        <dbReference type="ARBA" id="ARBA00023136"/>
    </source>
</evidence>
<dbReference type="InterPro" id="IPR005829">
    <property type="entry name" value="Sugar_transporter_CS"/>
</dbReference>
<evidence type="ECO:0000256" key="5">
    <source>
        <dbReference type="SAM" id="Phobius"/>
    </source>
</evidence>
<dbReference type="OrthoDB" id="7066727at2"/>
<dbReference type="InterPro" id="IPR020846">
    <property type="entry name" value="MFS_dom"/>
</dbReference>
<evidence type="ECO:0000259" key="6">
    <source>
        <dbReference type="PROSITE" id="PS50850"/>
    </source>
</evidence>
<feature type="domain" description="Major facilitator superfamily (MFS) profile" evidence="6">
    <location>
        <begin position="25"/>
        <end position="437"/>
    </location>
</feature>
<keyword evidence="4 5" id="KW-0472">Membrane</keyword>
<evidence type="ECO:0000256" key="2">
    <source>
        <dbReference type="ARBA" id="ARBA00022692"/>
    </source>
</evidence>
<evidence type="ECO:0000313" key="8">
    <source>
        <dbReference type="Proteomes" id="UP000193749"/>
    </source>
</evidence>
<feature type="transmembrane region" description="Helical" evidence="5">
    <location>
        <begin position="347"/>
        <end position="369"/>
    </location>
</feature>
<evidence type="ECO:0000313" key="7">
    <source>
        <dbReference type="EMBL" id="ORM88115.1"/>
    </source>
</evidence>
<dbReference type="CDD" id="cd17365">
    <property type="entry name" value="MFS_PcaK_like"/>
    <property type="match status" value="1"/>
</dbReference>
<feature type="transmembrane region" description="Helical" evidence="5">
    <location>
        <begin position="254"/>
        <end position="275"/>
    </location>
</feature>
<protein>
    <submittedName>
        <fullName evidence="7">4-hydroxybenzoate transporter</fullName>
    </submittedName>
</protein>
<proteinExistence type="predicted"/>
<evidence type="ECO:0000256" key="3">
    <source>
        <dbReference type="ARBA" id="ARBA00022989"/>
    </source>
</evidence>
<name>A0A1X1EGQ8_PANCY</name>